<evidence type="ECO:0000313" key="2">
    <source>
        <dbReference type="Proteomes" id="UP001210339"/>
    </source>
</evidence>
<gene>
    <name evidence="1" type="ORF">O6R05_04695</name>
</gene>
<proteinExistence type="predicted"/>
<dbReference type="RefSeq" id="WP_271190843.1">
    <property type="nucleotide sequence ID" value="NZ_CP115667.1"/>
</dbReference>
<protein>
    <recommendedName>
        <fullName evidence="3">Phage protein</fullName>
    </recommendedName>
</protein>
<keyword evidence="2" id="KW-1185">Reference proteome</keyword>
<evidence type="ECO:0008006" key="3">
    <source>
        <dbReference type="Google" id="ProtNLM"/>
    </source>
</evidence>
<sequence>MSQYTEEQRKYTKQWKRDNKEYNRLMSYRSTARLFARKYATKEDMEILGMLFKEKNPNAKES</sequence>
<evidence type="ECO:0000313" key="1">
    <source>
        <dbReference type="EMBL" id="WBW49311.1"/>
    </source>
</evidence>
<accession>A0ABY7QR97</accession>
<name>A0ABY7QR97_9FIRM</name>
<dbReference type="Proteomes" id="UP001210339">
    <property type="component" value="Chromosome"/>
</dbReference>
<dbReference type="EMBL" id="CP115667">
    <property type="protein sequence ID" value="WBW49311.1"/>
    <property type="molecule type" value="Genomic_DNA"/>
</dbReference>
<reference evidence="1 2" key="1">
    <citation type="submission" date="2023-01" db="EMBL/GenBank/DDBJ databases">
        <authorList>
            <person name="Lee S.H."/>
            <person name="Jung H.S."/>
            <person name="Yun J.U."/>
        </authorList>
    </citation>
    <scope>NUCLEOTIDE SEQUENCE [LARGE SCALE GENOMIC DNA]</scope>
    <source>
        <strain evidence="1 2">CBA3646</strain>
    </source>
</reference>
<organism evidence="1 2">
    <name type="scientific">Peptoniphilus equinus</name>
    <dbReference type="NCBI Taxonomy" id="3016343"/>
    <lineage>
        <taxon>Bacteria</taxon>
        <taxon>Bacillati</taxon>
        <taxon>Bacillota</taxon>
        <taxon>Tissierellia</taxon>
        <taxon>Tissierellales</taxon>
        <taxon>Peptoniphilaceae</taxon>
        <taxon>Peptoniphilus</taxon>
    </lineage>
</organism>